<proteinExistence type="predicted"/>
<dbReference type="AlphaFoldDB" id="A0A4D6MR60"/>
<gene>
    <name evidence="1" type="ORF">DEO72_LG8g634</name>
</gene>
<dbReference type="Gramene" id="Vigun10g141700.1.v1.2">
    <property type="protein sequence ID" value="Vigun10g141700.1.v1.2.CDS.1"/>
    <property type="gene ID" value="Vigun10g141700.v1.2"/>
</dbReference>
<sequence>MSRSRLLWFSFGFASVYAVFSQAVLKDLLVQRYGLSNYFEHEFRILENRISQIESSSQKPSSIPVSPSASD</sequence>
<keyword evidence="2" id="KW-1185">Reference proteome</keyword>
<dbReference type="OrthoDB" id="1857675at2759"/>
<dbReference type="PANTHER" id="PTHR34970">
    <property type="entry name" value="ABC TRANSPORTER A FAMILY PROTEIN"/>
    <property type="match status" value="1"/>
</dbReference>
<evidence type="ECO:0000313" key="2">
    <source>
        <dbReference type="Proteomes" id="UP000501690"/>
    </source>
</evidence>
<reference evidence="1 2" key="1">
    <citation type="submission" date="2019-04" db="EMBL/GenBank/DDBJ databases">
        <title>An improved genome assembly and genetic linkage map for asparagus bean, Vigna unguiculata ssp. sesquipedialis.</title>
        <authorList>
            <person name="Xia Q."/>
            <person name="Zhang R."/>
            <person name="Dong Y."/>
        </authorList>
    </citation>
    <scope>NUCLEOTIDE SEQUENCE [LARGE SCALE GENOMIC DNA]</scope>
    <source>
        <tissue evidence="1">Leaf</tissue>
    </source>
</reference>
<dbReference type="PANTHER" id="PTHR34970:SF5">
    <property type="entry name" value="PROTEIN, PUTATIVE-RELATED"/>
    <property type="match status" value="1"/>
</dbReference>
<accession>A0A4D6MR60</accession>
<evidence type="ECO:0000313" key="1">
    <source>
        <dbReference type="EMBL" id="QCE02619.1"/>
    </source>
</evidence>
<protein>
    <submittedName>
        <fullName evidence="1">Uncharacterized protein</fullName>
    </submittedName>
</protein>
<dbReference type="EMBL" id="CP039352">
    <property type="protein sequence ID" value="QCE02619.1"/>
    <property type="molecule type" value="Genomic_DNA"/>
</dbReference>
<dbReference type="Proteomes" id="UP000501690">
    <property type="component" value="Linkage Group LG8"/>
</dbReference>
<organism evidence="1 2">
    <name type="scientific">Vigna unguiculata</name>
    <name type="common">Cowpea</name>
    <dbReference type="NCBI Taxonomy" id="3917"/>
    <lineage>
        <taxon>Eukaryota</taxon>
        <taxon>Viridiplantae</taxon>
        <taxon>Streptophyta</taxon>
        <taxon>Embryophyta</taxon>
        <taxon>Tracheophyta</taxon>
        <taxon>Spermatophyta</taxon>
        <taxon>Magnoliopsida</taxon>
        <taxon>eudicotyledons</taxon>
        <taxon>Gunneridae</taxon>
        <taxon>Pentapetalae</taxon>
        <taxon>rosids</taxon>
        <taxon>fabids</taxon>
        <taxon>Fabales</taxon>
        <taxon>Fabaceae</taxon>
        <taxon>Papilionoideae</taxon>
        <taxon>50 kb inversion clade</taxon>
        <taxon>NPAAA clade</taxon>
        <taxon>indigoferoid/millettioid clade</taxon>
        <taxon>Phaseoleae</taxon>
        <taxon>Vigna</taxon>
    </lineage>
</organism>
<name>A0A4D6MR60_VIGUN</name>